<keyword evidence="3" id="KW-1185">Reference proteome</keyword>
<evidence type="ECO:0000256" key="2">
    <source>
        <dbReference type="SAM" id="SignalP"/>
    </source>
</evidence>
<dbReference type="RefSeq" id="XP_013786118.1">
    <property type="nucleotide sequence ID" value="XM_013930664.1"/>
</dbReference>
<name>A0ABM1BPF3_LIMPO</name>
<proteinExistence type="predicted"/>
<keyword evidence="2" id="KW-0732">Signal</keyword>
<feature type="compositionally biased region" description="Basic and acidic residues" evidence="1">
    <location>
        <begin position="142"/>
        <end position="152"/>
    </location>
</feature>
<protein>
    <submittedName>
        <fullName evidence="4">Fibroin heavy chain-like</fullName>
    </submittedName>
</protein>
<gene>
    <name evidence="4" type="primary">LOC106470135</name>
</gene>
<dbReference type="GeneID" id="106470135"/>
<dbReference type="Proteomes" id="UP000694941">
    <property type="component" value="Unplaced"/>
</dbReference>
<reference evidence="4" key="1">
    <citation type="submission" date="2025-08" db="UniProtKB">
        <authorList>
            <consortium name="RefSeq"/>
        </authorList>
    </citation>
    <scope>IDENTIFICATION</scope>
    <source>
        <tissue evidence="4">Muscle</tissue>
    </source>
</reference>
<evidence type="ECO:0000313" key="4">
    <source>
        <dbReference type="RefSeq" id="XP_013786118.1"/>
    </source>
</evidence>
<accession>A0ABM1BPF3</accession>
<feature type="signal peptide" evidence="2">
    <location>
        <begin position="1"/>
        <end position="17"/>
    </location>
</feature>
<feature type="region of interest" description="Disordered" evidence="1">
    <location>
        <begin position="133"/>
        <end position="152"/>
    </location>
</feature>
<feature type="chain" id="PRO_5045745317" evidence="2">
    <location>
        <begin position="18"/>
        <end position="299"/>
    </location>
</feature>
<organism evidence="3 4">
    <name type="scientific">Limulus polyphemus</name>
    <name type="common">Atlantic horseshoe crab</name>
    <dbReference type="NCBI Taxonomy" id="6850"/>
    <lineage>
        <taxon>Eukaryota</taxon>
        <taxon>Metazoa</taxon>
        <taxon>Ecdysozoa</taxon>
        <taxon>Arthropoda</taxon>
        <taxon>Chelicerata</taxon>
        <taxon>Merostomata</taxon>
        <taxon>Xiphosura</taxon>
        <taxon>Limulidae</taxon>
        <taxon>Limulus</taxon>
    </lineage>
</organism>
<evidence type="ECO:0000256" key="1">
    <source>
        <dbReference type="SAM" id="MobiDB-lite"/>
    </source>
</evidence>
<evidence type="ECO:0000313" key="3">
    <source>
        <dbReference type="Proteomes" id="UP000694941"/>
    </source>
</evidence>
<sequence length="299" mass="31486">MKFQVAFLLFAVVEVLTTEVKQETVPVPAVYPGPADSAAGYADYAKLNKDFGAKGHSSLADHGSYGSAAQGASGLLKDAAFRNLNAFGAKGASHGQFKDKDVYSRDRGYGYQKAYAYDKVVSFHDVDAEKGAYGSKQGLSDDSAHSKLDSNKRYGQGAFGKHDLHGASGYDRQRQLGSGYAKKGYAEGVGAIGYQPAHGDVFAPSFNGYAPVFGPGIGYGPASAFRNGQAYSYGPTSAFRNGQAYGYGPASAYRNGQAYGYGPASAYRNGQAYGYGPAFAVAPTYGYGHGAPHSYPSYH</sequence>